<proteinExistence type="predicted"/>
<dbReference type="PANTHER" id="PTHR23196:SF1">
    <property type="entry name" value="PAX-INTERACTING PROTEIN 1"/>
    <property type="match status" value="1"/>
</dbReference>
<evidence type="ECO:0000256" key="2">
    <source>
        <dbReference type="ARBA" id="ARBA00022763"/>
    </source>
</evidence>
<gene>
    <name evidence="6" type="ORF">K491DRAFT_659771</name>
</gene>
<keyword evidence="2" id="KW-0227">DNA damage</keyword>
<dbReference type="CDD" id="cd17744">
    <property type="entry name" value="BRCT_MDC1_rpt1"/>
    <property type="match status" value="1"/>
</dbReference>
<dbReference type="Gene3D" id="3.40.50.10190">
    <property type="entry name" value="BRCT domain"/>
    <property type="match status" value="2"/>
</dbReference>
<dbReference type="SMART" id="SM00292">
    <property type="entry name" value="BRCT"/>
    <property type="match status" value="2"/>
</dbReference>
<dbReference type="Proteomes" id="UP000799324">
    <property type="component" value="Unassembled WGS sequence"/>
</dbReference>
<feature type="compositionally biased region" description="Polar residues" evidence="4">
    <location>
        <begin position="183"/>
        <end position="198"/>
    </location>
</feature>
<sequence length="617" mass="68333">MAWTLVEADEEGLDGHQFKLQTQGLYYLTYRAGEQHLALSDVDESPIGLQKLGCITVGPWGVKLKALDAEFGISSAHTGPTEPSYLLNTSTSESSEIILLRKDDKVCVPRVNKRLILKHNSAEVQVNSSVAADAEVPESEKHQVDSELLRHLEQDEASDTQDEDLDQPQMAVAATHSKKAEVSRTTPTASVPRTQVVQETPAVDRVLAEVVVSSKKDDEGSTTGETPSAEDTAIRSTELFSAALSEPSKITENETIEGPDMTTETSQIAPKDVTPTGDEESNELSAASPKPQKARSKKVTVQIQKRSSRKRGSQELDAPSNGSAMTPTRPPKRPRRSNAASQAEDTTEVETSTRKSAMSTRKGRLSNVQPSPSPQPSNDTRQSFDPEDQWVGPKPVVAFSNSAMPEQAAIMKFFKNQGGTKVESIKEGECNILCVRDAPLRKSTKLLMALVLGIQIVTDKWLSDSAKQKGFLVQHKYMPSNPEQERDWKFSLERIWAQKQPDLFKGFTIYFTPALKQHYDSFREIENLCKLAGARRTMSKLGREFMVADEQTILLGLEEKDPDCKVLVEKGFKCFSKDFLTMSIMRAQADIDSDEFRIKIDTVTATESKRKGRPRKS</sequence>
<evidence type="ECO:0000259" key="5">
    <source>
        <dbReference type="PROSITE" id="PS50172"/>
    </source>
</evidence>
<dbReference type="InterPro" id="IPR051579">
    <property type="entry name" value="DDR_Transcriptional_Reg"/>
</dbReference>
<name>A0A6A6T3G2_9PLEO</name>
<dbReference type="PROSITE" id="PS50172">
    <property type="entry name" value="BRCT"/>
    <property type="match status" value="1"/>
</dbReference>
<dbReference type="SUPFAM" id="SSF52113">
    <property type="entry name" value="BRCT domain"/>
    <property type="match status" value="1"/>
</dbReference>
<evidence type="ECO:0000256" key="3">
    <source>
        <dbReference type="ARBA" id="ARBA00023242"/>
    </source>
</evidence>
<feature type="domain" description="BRCT" evidence="5">
    <location>
        <begin position="406"/>
        <end position="479"/>
    </location>
</feature>
<accession>A0A6A6T3G2</accession>
<keyword evidence="7" id="KW-1185">Reference proteome</keyword>
<dbReference type="InterPro" id="IPR036420">
    <property type="entry name" value="BRCT_dom_sf"/>
</dbReference>
<protein>
    <recommendedName>
        <fullName evidence="5">BRCT domain-containing protein</fullName>
    </recommendedName>
</protein>
<dbReference type="OrthoDB" id="342264at2759"/>
<evidence type="ECO:0000313" key="6">
    <source>
        <dbReference type="EMBL" id="KAF2654609.1"/>
    </source>
</evidence>
<dbReference type="AlphaFoldDB" id="A0A6A6T3G2"/>
<dbReference type="GO" id="GO:0005634">
    <property type="term" value="C:nucleus"/>
    <property type="evidence" value="ECO:0007669"/>
    <property type="project" value="UniProtKB-SubCell"/>
</dbReference>
<dbReference type="GO" id="GO:0006974">
    <property type="term" value="P:DNA damage response"/>
    <property type="evidence" value="ECO:0007669"/>
    <property type="project" value="UniProtKB-KW"/>
</dbReference>
<evidence type="ECO:0000256" key="1">
    <source>
        <dbReference type="ARBA" id="ARBA00004123"/>
    </source>
</evidence>
<feature type="region of interest" description="Disordered" evidence="4">
    <location>
        <begin position="171"/>
        <end position="393"/>
    </location>
</feature>
<dbReference type="PANTHER" id="PTHR23196">
    <property type="entry name" value="PAX TRANSCRIPTION ACTIVATION DOMAIN INTERACTING PROTEIN"/>
    <property type="match status" value="1"/>
</dbReference>
<organism evidence="6 7">
    <name type="scientific">Lophiostoma macrostomum CBS 122681</name>
    <dbReference type="NCBI Taxonomy" id="1314788"/>
    <lineage>
        <taxon>Eukaryota</taxon>
        <taxon>Fungi</taxon>
        <taxon>Dikarya</taxon>
        <taxon>Ascomycota</taxon>
        <taxon>Pezizomycotina</taxon>
        <taxon>Dothideomycetes</taxon>
        <taxon>Pleosporomycetidae</taxon>
        <taxon>Pleosporales</taxon>
        <taxon>Lophiostomataceae</taxon>
        <taxon>Lophiostoma</taxon>
    </lineage>
</organism>
<evidence type="ECO:0000313" key="7">
    <source>
        <dbReference type="Proteomes" id="UP000799324"/>
    </source>
</evidence>
<comment type="subcellular location">
    <subcellularLocation>
        <location evidence="1">Nucleus</location>
    </subcellularLocation>
</comment>
<dbReference type="EMBL" id="MU004361">
    <property type="protein sequence ID" value="KAF2654609.1"/>
    <property type="molecule type" value="Genomic_DNA"/>
</dbReference>
<dbReference type="InterPro" id="IPR001357">
    <property type="entry name" value="BRCT_dom"/>
</dbReference>
<reference evidence="6" key="1">
    <citation type="journal article" date="2020" name="Stud. Mycol.">
        <title>101 Dothideomycetes genomes: a test case for predicting lifestyles and emergence of pathogens.</title>
        <authorList>
            <person name="Haridas S."/>
            <person name="Albert R."/>
            <person name="Binder M."/>
            <person name="Bloem J."/>
            <person name="Labutti K."/>
            <person name="Salamov A."/>
            <person name="Andreopoulos B."/>
            <person name="Baker S."/>
            <person name="Barry K."/>
            <person name="Bills G."/>
            <person name="Bluhm B."/>
            <person name="Cannon C."/>
            <person name="Castanera R."/>
            <person name="Culley D."/>
            <person name="Daum C."/>
            <person name="Ezra D."/>
            <person name="Gonzalez J."/>
            <person name="Henrissat B."/>
            <person name="Kuo A."/>
            <person name="Liang C."/>
            <person name="Lipzen A."/>
            <person name="Lutzoni F."/>
            <person name="Magnuson J."/>
            <person name="Mondo S."/>
            <person name="Nolan M."/>
            <person name="Ohm R."/>
            <person name="Pangilinan J."/>
            <person name="Park H.-J."/>
            <person name="Ramirez L."/>
            <person name="Alfaro M."/>
            <person name="Sun H."/>
            <person name="Tritt A."/>
            <person name="Yoshinaga Y."/>
            <person name="Zwiers L.-H."/>
            <person name="Turgeon B."/>
            <person name="Goodwin S."/>
            <person name="Spatafora J."/>
            <person name="Crous P."/>
            <person name="Grigoriev I."/>
        </authorList>
    </citation>
    <scope>NUCLEOTIDE SEQUENCE</scope>
    <source>
        <strain evidence="6">CBS 122681</strain>
    </source>
</reference>
<evidence type="ECO:0000256" key="4">
    <source>
        <dbReference type="SAM" id="MobiDB-lite"/>
    </source>
</evidence>
<keyword evidence="3" id="KW-0539">Nucleus</keyword>